<keyword evidence="1" id="KW-1133">Transmembrane helix</keyword>
<feature type="transmembrane region" description="Helical" evidence="1">
    <location>
        <begin position="164"/>
        <end position="184"/>
    </location>
</feature>
<gene>
    <name evidence="2" type="primary">Or-405</name>
    <name evidence="2" type="synonym">Nful_v1.0-Or-405-dH</name>
    <name evidence="2" type="ORF">NFUL_NFUL000025</name>
</gene>
<comment type="caution">
    <text evidence="2">The sequence shown here is derived from an EMBL/GenBank/DDBJ whole genome shotgun (WGS) entry which is preliminary data.</text>
</comment>
<reference evidence="2 3" key="1">
    <citation type="submission" date="2019-08" db="EMBL/GenBank/DDBJ databases">
        <title>High quality draft denovo assembly of Nylanderia fulva.</title>
        <authorList>
            <person name="Vargo E.L."/>
            <person name="Tarone A.M."/>
            <person name="Konganti K.R."/>
        </authorList>
    </citation>
    <scope>NUCLEOTIDE SEQUENCE [LARGE SCALE GENOMIC DNA]</scope>
    <source>
        <strain evidence="2">TAMU-Nful-2015</strain>
        <tissue evidence="2">Whole body</tissue>
    </source>
</reference>
<dbReference type="AlphaFoldDB" id="A0A6G1LPY4"/>
<evidence type="ECO:0000313" key="2">
    <source>
        <dbReference type="EMBL" id="KAF3054622.1"/>
    </source>
</evidence>
<proteinExistence type="predicted"/>
<keyword evidence="1" id="KW-0472">Membrane</keyword>
<evidence type="ECO:0000256" key="1">
    <source>
        <dbReference type="SAM" id="Phobius"/>
    </source>
</evidence>
<keyword evidence="3" id="KW-1185">Reference proteome</keyword>
<accession>A0A6G1LPY4</accession>
<sequence>MYSVIQRYYRVNKTFMSQIGIWPNQSRLARILIPMAMAFIDVSYVATELCNFIFFILYSILYYSLAVSDTVEQLQRIDNQLKNKCVAAEMVYTKYYHFILTIRNILLKFKRKVMLTFFIREKQMFIILIFLDHKLILIKLFYIFRQDNCFLGGKDHHDFIIITFIYRFYRVYFCILIIYIFYYLNGYSIKYICIVNDGGESKPPTPPPLLFFLLLSVQKSTRSKYSCSYSPKCYDARSRETARFTLTLDRRWRCLDVEDCSIMLRYGNTFRTKVSYFSTLRTTARHDYYDIC</sequence>
<keyword evidence="1" id="KW-0812">Transmembrane</keyword>
<dbReference type="EMBL" id="SGBU01000112">
    <property type="protein sequence ID" value="KAF3054622.1"/>
    <property type="molecule type" value="Genomic_DNA"/>
</dbReference>
<protein>
    <submittedName>
        <fullName evidence="2">Odorant receptor 405</fullName>
    </submittedName>
</protein>
<name>A0A6G1LPY4_9HYME</name>
<feature type="transmembrane region" description="Helical" evidence="1">
    <location>
        <begin position="124"/>
        <end position="144"/>
    </location>
</feature>
<evidence type="ECO:0000313" key="3">
    <source>
        <dbReference type="Proteomes" id="UP000479987"/>
    </source>
</evidence>
<keyword evidence="2" id="KW-0675">Receptor</keyword>
<dbReference type="Proteomes" id="UP000479987">
    <property type="component" value="Unassembled WGS sequence"/>
</dbReference>
<feature type="transmembrane region" description="Helical" evidence="1">
    <location>
        <begin position="52"/>
        <end position="71"/>
    </location>
</feature>
<organism evidence="2 3">
    <name type="scientific">Nylanderia fulva</name>
    <dbReference type="NCBI Taxonomy" id="613905"/>
    <lineage>
        <taxon>Eukaryota</taxon>
        <taxon>Metazoa</taxon>
        <taxon>Ecdysozoa</taxon>
        <taxon>Arthropoda</taxon>
        <taxon>Hexapoda</taxon>
        <taxon>Insecta</taxon>
        <taxon>Pterygota</taxon>
        <taxon>Neoptera</taxon>
        <taxon>Endopterygota</taxon>
        <taxon>Hymenoptera</taxon>
        <taxon>Apocrita</taxon>
        <taxon>Aculeata</taxon>
        <taxon>Formicoidea</taxon>
        <taxon>Formicidae</taxon>
        <taxon>Formicinae</taxon>
        <taxon>Nylanderia</taxon>
    </lineage>
</organism>